<dbReference type="RefSeq" id="WP_188577652.1">
    <property type="nucleotide sequence ID" value="NZ_BMDZ01000021.1"/>
</dbReference>
<evidence type="ECO:0000313" key="4">
    <source>
        <dbReference type="EMBL" id="GGB39741.1"/>
    </source>
</evidence>
<comment type="caution">
    <text evidence="4">The sequence shown here is derived from an EMBL/GenBank/DDBJ whole genome shotgun (WGS) entry which is preliminary data.</text>
</comment>
<name>A0ABQ1IHC6_9PROT</name>
<dbReference type="EMBL" id="BMDZ01000021">
    <property type="protein sequence ID" value="GGB39741.1"/>
    <property type="molecule type" value="Genomic_DNA"/>
</dbReference>
<dbReference type="PANTHER" id="PTHR21240:SF28">
    <property type="entry name" value="ISO-OROTATE DECARBOXYLASE (EUROFUNG)"/>
    <property type="match status" value="1"/>
</dbReference>
<keyword evidence="1" id="KW-0456">Lyase</keyword>
<keyword evidence="5" id="KW-1185">Reference proteome</keyword>
<feature type="transmembrane region" description="Helical" evidence="2">
    <location>
        <begin position="244"/>
        <end position="268"/>
    </location>
</feature>
<dbReference type="SUPFAM" id="SSF51556">
    <property type="entry name" value="Metallo-dependent hydrolases"/>
    <property type="match status" value="1"/>
</dbReference>
<evidence type="ECO:0000256" key="1">
    <source>
        <dbReference type="ARBA" id="ARBA00023239"/>
    </source>
</evidence>
<gene>
    <name evidence="4" type="ORF">GCM10011505_21630</name>
</gene>
<proteinExistence type="predicted"/>
<sequence>MTYQSVPNQEQRGAFASAEKKHPFIDADSHIEDHDGIFEHLDRAFWHRRPKIVHIGDMIAHRTQRNYAWLIDGEMRPKMQGYQASCHASPITTDYARLKPVSTAIQGILDIDAYCAKMDEIQLDVATIYSTLFLQPLTRDPLFEDALMRAYNSHMAETCGQRPDRLKWAALLPMRLPHLAVKEVHRAKALGASSLMVLGTVGSVLLHDRRFDPVWAAAEEVGLPVCVHVGWAHDGIGEGLDSPAAAFILNFELTIVFGFFSFLGGGILDRFKSLKVGFLEGGASWFPTVMDRMDKWRVTPAAEVWPAEKSPMEYIREREIYFTVEGDEANLADFTNLIGPNRILGAADFPHTHYAGGKLGEAFSSIRERDDVPDDQKDLIFGPNAMRFYGFKPEDVYFGKAGAAAR</sequence>
<feature type="domain" description="Amidohydrolase-related" evidence="3">
    <location>
        <begin position="144"/>
        <end position="391"/>
    </location>
</feature>
<evidence type="ECO:0000256" key="2">
    <source>
        <dbReference type="SAM" id="Phobius"/>
    </source>
</evidence>
<dbReference type="InterPro" id="IPR032465">
    <property type="entry name" value="ACMSD"/>
</dbReference>
<dbReference type="InterPro" id="IPR032466">
    <property type="entry name" value="Metal_Hydrolase"/>
</dbReference>
<dbReference type="PANTHER" id="PTHR21240">
    <property type="entry name" value="2-AMINO-3-CARBOXYLMUCONATE-6-SEMIALDEHYDE DECARBOXYLASE"/>
    <property type="match status" value="1"/>
</dbReference>
<reference evidence="5" key="1">
    <citation type="journal article" date="2019" name="Int. J. Syst. Evol. Microbiol.">
        <title>The Global Catalogue of Microorganisms (GCM) 10K type strain sequencing project: providing services to taxonomists for standard genome sequencing and annotation.</title>
        <authorList>
            <consortium name="The Broad Institute Genomics Platform"/>
            <consortium name="The Broad Institute Genome Sequencing Center for Infectious Disease"/>
            <person name="Wu L."/>
            <person name="Ma J."/>
        </authorList>
    </citation>
    <scope>NUCLEOTIDE SEQUENCE [LARGE SCALE GENOMIC DNA]</scope>
    <source>
        <strain evidence="5">CGMCC 1.10188</strain>
    </source>
</reference>
<accession>A0ABQ1IHC6</accession>
<dbReference type="Proteomes" id="UP000603352">
    <property type="component" value="Unassembled WGS sequence"/>
</dbReference>
<organism evidence="4 5">
    <name type="scientific">Tistrella bauzanensis</name>
    <dbReference type="NCBI Taxonomy" id="657419"/>
    <lineage>
        <taxon>Bacteria</taxon>
        <taxon>Pseudomonadati</taxon>
        <taxon>Pseudomonadota</taxon>
        <taxon>Alphaproteobacteria</taxon>
        <taxon>Geminicoccales</taxon>
        <taxon>Geminicoccaceae</taxon>
        <taxon>Tistrella</taxon>
    </lineage>
</organism>
<keyword evidence="2" id="KW-0472">Membrane</keyword>
<dbReference type="Pfam" id="PF04909">
    <property type="entry name" value="Amidohydro_2"/>
    <property type="match status" value="1"/>
</dbReference>
<dbReference type="Gene3D" id="3.20.20.140">
    <property type="entry name" value="Metal-dependent hydrolases"/>
    <property type="match status" value="1"/>
</dbReference>
<keyword evidence="2" id="KW-1133">Transmembrane helix</keyword>
<keyword evidence="2" id="KW-0812">Transmembrane</keyword>
<protein>
    <recommendedName>
        <fullName evidence="3">Amidohydrolase-related domain-containing protein</fullName>
    </recommendedName>
</protein>
<evidence type="ECO:0000259" key="3">
    <source>
        <dbReference type="Pfam" id="PF04909"/>
    </source>
</evidence>
<evidence type="ECO:0000313" key="5">
    <source>
        <dbReference type="Proteomes" id="UP000603352"/>
    </source>
</evidence>
<dbReference type="InterPro" id="IPR006680">
    <property type="entry name" value="Amidohydro-rel"/>
</dbReference>